<feature type="transmembrane region" description="Helical" evidence="10">
    <location>
        <begin position="91"/>
        <end position="110"/>
    </location>
</feature>
<protein>
    <recommendedName>
        <fullName evidence="11">ABC transmembrane type-1 domain-containing protein</fullName>
    </recommendedName>
</protein>
<dbReference type="PROSITE" id="PS50929">
    <property type="entry name" value="ABC_TM1F"/>
    <property type="match status" value="1"/>
</dbReference>
<dbReference type="PANTHER" id="PTHR11733">
    <property type="entry name" value="ZINC METALLOPROTEASE FAMILY M13 NEPRILYSIN-RELATED"/>
    <property type="match status" value="1"/>
</dbReference>
<keyword evidence="4" id="KW-0479">Metal-binding</keyword>
<keyword evidence="8" id="KW-0482">Metalloprotease</keyword>
<gene>
    <name evidence="12" type="ORF">VCS650_LOCUS8719</name>
</gene>
<evidence type="ECO:0000259" key="11">
    <source>
        <dbReference type="PROSITE" id="PS50929"/>
    </source>
</evidence>
<keyword evidence="2" id="KW-0645">Protease</keyword>
<evidence type="ECO:0000313" key="12">
    <source>
        <dbReference type="EMBL" id="CAF0889957.1"/>
    </source>
</evidence>
<evidence type="ECO:0000256" key="2">
    <source>
        <dbReference type="ARBA" id="ARBA00022670"/>
    </source>
</evidence>
<dbReference type="SUPFAM" id="SSF90123">
    <property type="entry name" value="ABC transporter transmembrane region"/>
    <property type="match status" value="1"/>
</dbReference>
<evidence type="ECO:0000256" key="9">
    <source>
        <dbReference type="ARBA" id="ARBA00023136"/>
    </source>
</evidence>
<dbReference type="InterPro" id="IPR008753">
    <property type="entry name" value="Peptidase_M13_N"/>
</dbReference>
<evidence type="ECO:0000256" key="5">
    <source>
        <dbReference type="ARBA" id="ARBA00022801"/>
    </source>
</evidence>
<dbReference type="OrthoDB" id="6475849at2759"/>
<dbReference type="PROSITE" id="PS51885">
    <property type="entry name" value="NEPRILYSIN"/>
    <property type="match status" value="1"/>
</dbReference>
<reference evidence="12" key="1">
    <citation type="submission" date="2021-02" db="EMBL/GenBank/DDBJ databases">
        <authorList>
            <person name="Nowell W R."/>
        </authorList>
    </citation>
    <scope>NUCLEOTIDE SEQUENCE</scope>
</reference>
<evidence type="ECO:0000256" key="3">
    <source>
        <dbReference type="ARBA" id="ARBA00022692"/>
    </source>
</evidence>
<dbReference type="GO" id="GO:0005886">
    <property type="term" value="C:plasma membrane"/>
    <property type="evidence" value="ECO:0007669"/>
    <property type="project" value="TreeGrafter"/>
</dbReference>
<dbReference type="Gene3D" id="3.40.390.10">
    <property type="entry name" value="Collagenase (Catalytic Domain)"/>
    <property type="match status" value="1"/>
</dbReference>
<dbReference type="Pfam" id="PF05649">
    <property type="entry name" value="Peptidase_M13_N"/>
    <property type="match status" value="1"/>
</dbReference>
<dbReference type="InterPro" id="IPR042089">
    <property type="entry name" value="Peptidase_M13_dom_2"/>
</dbReference>
<dbReference type="CDD" id="cd08662">
    <property type="entry name" value="M13"/>
    <property type="match status" value="1"/>
</dbReference>
<dbReference type="InterPro" id="IPR000718">
    <property type="entry name" value="Peptidase_M13"/>
</dbReference>
<feature type="domain" description="ABC transmembrane type-1" evidence="11">
    <location>
        <begin position="92"/>
        <end position="251"/>
    </location>
</feature>
<evidence type="ECO:0000256" key="1">
    <source>
        <dbReference type="ARBA" id="ARBA00001947"/>
    </source>
</evidence>
<evidence type="ECO:0000256" key="8">
    <source>
        <dbReference type="ARBA" id="ARBA00023049"/>
    </source>
</evidence>
<name>A0A813YUL2_9BILA</name>
<dbReference type="GO" id="GO:0005524">
    <property type="term" value="F:ATP binding"/>
    <property type="evidence" value="ECO:0007669"/>
    <property type="project" value="InterPro"/>
</dbReference>
<dbReference type="SUPFAM" id="SSF55486">
    <property type="entry name" value="Metalloproteases ('zincins'), catalytic domain"/>
    <property type="match status" value="1"/>
</dbReference>
<dbReference type="Proteomes" id="UP000663891">
    <property type="component" value="Unassembled WGS sequence"/>
</dbReference>
<dbReference type="Gene3D" id="1.10.1380.10">
    <property type="entry name" value="Neutral endopeptidase , domain2"/>
    <property type="match status" value="1"/>
</dbReference>
<evidence type="ECO:0000256" key="10">
    <source>
        <dbReference type="SAM" id="Phobius"/>
    </source>
</evidence>
<dbReference type="GO" id="GO:0016485">
    <property type="term" value="P:protein processing"/>
    <property type="evidence" value="ECO:0007669"/>
    <property type="project" value="TreeGrafter"/>
</dbReference>
<proteinExistence type="predicted"/>
<dbReference type="InterPro" id="IPR036640">
    <property type="entry name" value="ABC1_TM_sf"/>
</dbReference>
<dbReference type="GO" id="GO:0140359">
    <property type="term" value="F:ABC-type transporter activity"/>
    <property type="evidence" value="ECO:0007669"/>
    <property type="project" value="InterPro"/>
</dbReference>
<accession>A0A813YUL2</accession>
<dbReference type="PRINTS" id="PR00786">
    <property type="entry name" value="NEPRILYSIN"/>
</dbReference>
<comment type="caution">
    <text evidence="12">The sequence shown here is derived from an EMBL/GenBank/DDBJ whole genome shotgun (WGS) entry which is preliminary data.</text>
</comment>
<dbReference type="GO" id="GO:0004222">
    <property type="term" value="F:metalloendopeptidase activity"/>
    <property type="evidence" value="ECO:0007669"/>
    <property type="project" value="InterPro"/>
</dbReference>
<sequence>MTVKNSSDQRKPNALDWAESSWLRWIHVALWTWINPILTIGHKQQLTEDDLFEVSSNDECNHLLNRLETIWEKNIHMDTWKVLIKTFWKNWLFSGLILLPYIAAKIAQPLFLKEIILTINDNSRPSHAGYLYACGLGLSAVVQALIHQQYFFRITRIGSHARIGLSSIIYKRLLSLPTSSMIKTTTGQIVNLISNDVGKFEELSISIHQIWAAPLEAIIVFVLIWKQIGLATLFGYGVLLLLVPLQLIFSKQFDIVTVYAPKVLLDIMSIIDQQSPRTIQNYMIWRFMMSRALNMPKRFRNIVQQYNSVFYGTTGSQRRPIICANYVNKMMGLAVSKIYINKYFDKDIRKEITEMSDNIRNVFIKMINQTVWMDSKSKSATIEKVRVMKEKIGYPDYLENDDVMKLEKDYADYNFSSSFISNVLSLLQLHSKQGLRILRDPVDSNDWTDLLPTDINAEHRRSLNEIVFPAAFLHTPMFDKDAPRYLNYGGVGFVVGHEITHGFDSKGLEHDMNGNKIPWWTTATIAAFGERKKCIIEQYNNYTLNQINRQLNGKRTQNENIADNAGLKQAFFAYQQWTKTHNKLEKKLPGLTKYSTEQMFFLNFGHTRCEKMTDQSAYYYIMTDVHSPSQFRVFGPTSNFVEFDRVFGCKPGQGNSRVDKCSVW</sequence>
<keyword evidence="5" id="KW-0378">Hydrolase</keyword>
<keyword evidence="6" id="KW-0862">Zinc</keyword>
<keyword evidence="7 10" id="KW-1133">Transmembrane helix</keyword>
<dbReference type="PANTHER" id="PTHR11733:SF133">
    <property type="entry name" value="PHOSPHATE-REGULATING NEUTRAL ENDOPEPTIDASE PHEX"/>
    <property type="match status" value="1"/>
</dbReference>
<dbReference type="AlphaFoldDB" id="A0A813YUL2"/>
<keyword evidence="3 10" id="KW-0812">Transmembrane</keyword>
<dbReference type="InterPro" id="IPR018497">
    <property type="entry name" value="Peptidase_M13_C"/>
</dbReference>
<feature type="transmembrane region" description="Helical" evidence="10">
    <location>
        <begin position="130"/>
        <end position="152"/>
    </location>
</feature>
<evidence type="ECO:0000256" key="4">
    <source>
        <dbReference type="ARBA" id="ARBA00022723"/>
    </source>
</evidence>
<dbReference type="Pfam" id="PF01431">
    <property type="entry name" value="Peptidase_M13"/>
    <property type="match status" value="1"/>
</dbReference>
<feature type="transmembrane region" description="Helical" evidence="10">
    <location>
        <begin position="230"/>
        <end position="249"/>
    </location>
</feature>
<dbReference type="InterPro" id="IPR024079">
    <property type="entry name" value="MetalloPept_cat_dom_sf"/>
</dbReference>
<dbReference type="GO" id="GO:0046872">
    <property type="term" value="F:metal ion binding"/>
    <property type="evidence" value="ECO:0007669"/>
    <property type="project" value="UniProtKB-KW"/>
</dbReference>
<dbReference type="EMBL" id="CAJNON010000059">
    <property type="protein sequence ID" value="CAF0889957.1"/>
    <property type="molecule type" value="Genomic_DNA"/>
</dbReference>
<keyword evidence="9 10" id="KW-0472">Membrane</keyword>
<evidence type="ECO:0000256" key="6">
    <source>
        <dbReference type="ARBA" id="ARBA00022833"/>
    </source>
</evidence>
<evidence type="ECO:0000313" key="13">
    <source>
        <dbReference type="Proteomes" id="UP000663891"/>
    </source>
</evidence>
<evidence type="ECO:0000256" key="7">
    <source>
        <dbReference type="ARBA" id="ARBA00022989"/>
    </source>
</evidence>
<comment type="cofactor">
    <cofactor evidence="1">
        <name>Zn(2+)</name>
        <dbReference type="ChEBI" id="CHEBI:29105"/>
    </cofactor>
</comment>
<organism evidence="12 13">
    <name type="scientific">Adineta steineri</name>
    <dbReference type="NCBI Taxonomy" id="433720"/>
    <lineage>
        <taxon>Eukaryota</taxon>
        <taxon>Metazoa</taxon>
        <taxon>Spiralia</taxon>
        <taxon>Gnathifera</taxon>
        <taxon>Rotifera</taxon>
        <taxon>Eurotatoria</taxon>
        <taxon>Bdelloidea</taxon>
        <taxon>Adinetida</taxon>
        <taxon>Adinetidae</taxon>
        <taxon>Adineta</taxon>
    </lineage>
</organism>
<dbReference type="InterPro" id="IPR011527">
    <property type="entry name" value="ABC1_TM_dom"/>
</dbReference>